<dbReference type="GO" id="GO:0005768">
    <property type="term" value="C:endosome"/>
    <property type="evidence" value="ECO:0007669"/>
    <property type="project" value="TreeGrafter"/>
</dbReference>
<dbReference type="GO" id="GO:0140285">
    <property type="term" value="P:endosome fission"/>
    <property type="evidence" value="ECO:0007669"/>
    <property type="project" value="TreeGrafter"/>
</dbReference>
<dbReference type="GO" id="GO:0007032">
    <property type="term" value="P:endosome organization"/>
    <property type="evidence" value="ECO:0007669"/>
    <property type="project" value="TreeGrafter"/>
</dbReference>
<dbReference type="PANTHER" id="PTHR15691:SF6">
    <property type="entry name" value="WASH COMPLEX SUBUNIT 5"/>
    <property type="match status" value="1"/>
</dbReference>
<gene>
    <name evidence="2" type="ORF">PPL_12425</name>
</gene>
<dbReference type="STRING" id="670386.D3BMK4"/>
<dbReference type="EMBL" id="ADBJ01000043">
    <property type="protein sequence ID" value="EFA77216.1"/>
    <property type="molecule type" value="Genomic_DNA"/>
</dbReference>
<dbReference type="InParanoid" id="D3BMK4"/>
<organism evidence="2 3">
    <name type="scientific">Heterostelium pallidum (strain ATCC 26659 / Pp 5 / PN500)</name>
    <name type="common">Cellular slime mold</name>
    <name type="synonym">Polysphondylium pallidum</name>
    <dbReference type="NCBI Taxonomy" id="670386"/>
    <lineage>
        <taxon>Eukaryota</taxon>
        <taxon>Amoebozoa</taxon>
        <taxon>Evosea</taxon>
        <taxon>Eumycetozoa</taxon>
        <taxon>Dictyostelia</taxon>
        <taxon>Acytosteliales</taxon>
        <taxon>Acytosteliaceae</taxon>
        <taxon>Heterostelium</taxon>
    </lineage>
</organism>
<comment type="similarity">
    <text evidence="1">Belongs to the strumpellin family.</text>
</comment>
<dbReference type="GO" id="GO:0051125">
    <property type="term" value="P:regulation of actin nucleation"/>
    <property type="evidence" value="ECO:0007669"/>
    <property type="project" value="TreeGrafter"/>
</dbReference>
<comment type="caution">
    <text evidence="2">The sequence shown here is derived from an EMBL/GenBank/DDBJ whole genome shotgun (WGS) entry which is preliminary data.</text>
</comment>
<dbReference type="GO" id="GO:0030041">
    <property type="term" value="P:actin filament polymerization"/>
    <property type="evidence" value="ECO:0007669"/>
    <property type="project" value="TreeGrafter"/>
</dbReference>
<proteinExistence type="inferred from homology"/>
<dbReference type="AlphaFoldDB" id="D3BMK4"/>
<reference evidence="2 3" key="1">
    <citation type="journal article" date="2011" name="Genome Res.">
        <title>Phylogeny-wide analysis of social amoeba genomes highlights ancient origins for complex intercellular communication.</title>
        <authorList>
            <person name="Heidel A.J."/>
            <person name="Lawal H.M."/>
            <person name="Felder M."/>
            <person name="Schilde C."/>
            <person name="Helps N.R."/>
            <person name="Tunggal B."/>
            <person name="Rivero F."/>
            <person name="John U."/>
            <person name="Schleicher M."/>
            <person name="Eichinger L."/>
            <person name="Platzer M."/>
            <person name="Noegel A.A."/>
            <person name="Schaap P."/>
            <person name="Gloeckner G."/>
        </authorList>
    </citation>
    <scope>NUCLEOTIDE SEQUENCE [LARGE SCALE GENOMIC DNA]</scope>
    <source>
        <strain evidence="3">ATCC 26659 / Pp 5 / PN500</strain>
    </source>
</reference>
<dbReference type="GeneID" id="31367892"/>
<keyword evidence="3" id="KW-1185">Reference proteome</keyword>
<dbReference type="PANTHER" id="PTHR15691">
    <property type="entry name" value="WASH COMPLEX SUBUNIT 5"/>
    <property type="match status" value="1"/>
</dbReference>
<dbReference type="Pfam" id="PF10266">
    <property type="entry name" value="Strumpellin"/>
    <property type="match status" value="1"/>
</dbReference>
<dbReference type="GO" id="GO:0071203">
    <property type="term" value="C:WASH complex"/>
    <property type="evidence" value="ECO:0007669"/>
    <property type="project" value="InterPro"/>
</dbReference>
<evidence type="ECO:0000256" key="1">
    <source>
        <dbReference type="ARBA" id="ARBA00006224"/>
    </source>
</evidence>
<dbReference type="RefSeq" id="XP_020429345.1">
    <property type="nucleotide sequence ID" value="XM_020583158.1"/>
</dbReference>
<dbReference type="InterPro" id="IPR019393">
    <property type="entry name" value="WASH_strumpellin"/>
</dbReference>
<evidence type="ECO:0000313" key="3">
    <source>
        <dbReference type="Proteomes" id="UP000001396"/>
    </source>
</evidence>
<accession>D3BMK4</accession>
<dbReference type="OMA" id="DFKETHY"/>
<dbReference type="Proteomes" id="UP000001396">
    <property type="component" value="Unassembled WGS sequence"/>
</dbReference>
<evidence type="ECO:0000313" key="2">
    <source>
        <dbReference type="EMBL" id="EFA77216.1"/>
    </source>
</evidence>
<sequence>MKDFLGEGSQAGQTLLRLVSRGNAIIAEMLRLSAHIPPTFKLEDRNDRLKYSDILMDFRYLSNPDYFEAKIEDNRELVDLEAEFRENHLEILVRFYHLFESIYKYIKDLEHYLIDVEKGFYIHLTIEAILMNGDGKQLVSEAIYLYGVMLILMDNLIEGPVRERMLISYMRNKGPVDLPFIDDVCKLCKSTGYIPGAPKRPNNYPEEFFARVPISQNVLSMVVGRLTSDDIYNGAQSFPHPDHRSIALSTQATMLYMILYFIPDILHNKFVKY</sequence>
<protein>
    <submittedName>
        <fullName evidence="2">Uncharacterized protein</fullName>
    </submittedName>
</protein>
<name>D3BMK4_HETP5</name>